<accession>A0A6A6FH66</accession>
<dbReference type="PANTHER" id="PTHR11699">
    <property type="entry name" value="ALDEHYDE DEHYDROGENASE-RELATED"/>
    <property type="match status" value="1"/>
</dbReference>
<gene>
    <name evidence="6" type="ORF">CERZMDRAFT_111834</name>
</gene>
<comment type="similarity">
    <text evidence="1">Belongs to the aldehyde dehydrogenase family.</text>
</comment>
<dbReference type="Proteomes" id="UP000799539">
    <property type="component" value="Unassembled WGS sequence"/>
</dbReference>
<dbReference type="EC" id="1.2.1.3" evidence="3"/>
<dbReference type="OrthoDB" id="310895at2759"/>
<dbReference type="EMBL" id="ML992672">
    <property type="protein sequence ID" value="KAF2212807.1"/>
    <property type="molecule type" value="Genomic_DNA"/>
</dbReference>
<evidence type="ECO:0000256" key="3">
    <source>
        <dbReference type="ARBA" id="ARBA00024226"/>
    </source>
</evidence>
<dbReference type="InterPro" id="IPR015590">
    <property type="entry name" value="Aldehyde_DH_dom"/>
</dbReference>
<dbReference type="Pfam" id="PF00171">
    <property type="entry name" value="Aldedh"/>
    <property type="match status" value="1"/>
</dbReference>
<proteinExistence type="inferred from homology"/>
<dbReference type="InterPro" id="IPR016161">
    <property type="entry name" value="Ald_DH/histidinol_DH"/>
</dbReference>
<evidence type="ECO:0000313" key="7">
    <source>
        <dbReference type="Proteomes" id="UP000799539"/>
    </source>
</evidence>
<evidence type="ECO:0000313" key="6">
    <source>
        <dbReference type="EMBL" id="KAF2212807.1"/>
    </source>
</evidence>
<dbReference type="AlphaFoldDB" id="A0A6A6FH66"/>
<comment type="catalytic activity">
    <reaction evidence="4">
        <text>an aldehyde + NAD(+) + H2O = a carboxylate + NADH + 2 H(+)</text>
        <dbReference type="Rhea" id="RHEA:16185"/>
        <dbReference type="ChEBI" id="CHEBI:15377"/>
        <dbReference type="ChEBI" id="CHEBI:15378"/>
        <dbReference type="ChEBI" id="CHEBI:17478"/>
        <dbReference type="ChEBI" id="CHEBI:29067"/>
        <dbReference type="ChEBI" id="CHEBI:57540"/>
        <dbReference type="ChEBI" id="CHEBI:57945"/>
        <dbReference type="EC" id="1.2.1.3"/>
    </reaction>
</comment>
<organism evidence="6 7">
    <name type="scientific">Cercospora zeae-maydis SCOH1-5</name>
    <dbReference type="NCBI Taxonomy" id="717836"/>
    <lineage>
        <taxon>Eukaryota</taxon>
        <taxon>Fungi</taxon>
        <taxon>Dikarya</taxon>
        <taxon>Ascomycota</taxon>
        <taxon>Pezizomycotina</taxon>
        <taxon>Dothideomycetes</taxon>
        <taxon>Dothideomycetidae</taxon>
        <taxon>Mycosphaerellales</taxon>
        <taxon>Mycosphaerellaceae</taxon>
        <taxon>Cercospora</taxon>
    </lineage>
</organism>
<feature type="domain" description="Aldehyde dehydrogenase" evidence="5">
    <location>
        <begin position="29"/>
        <end position="488"/>
    </location>
</feature>
<keyword evidence="2" id="KW-0560">Oxidoreductase</keyword>
<dbReference type="InterPro" id="IPR016162">
    <property type="entry name" value="Ald_DH_N"/>
</dbReference>
<name>A0A6A6FH66_9PEZI</name>
<reference evidence="6" key="1">
    <citation type="journal article" date="2020" name="Stud. Mycol.">
        <title>101 Dothideomycetes genomes: a test case for predicting lifestyles and emergence of pathogens.</title>
        <authorList>
            <person name="Haridas S."/>
            <person name="Albert R."/>
            <person name="Binder M."/>
            <person name="Bloem J."/>
            <person name="Labutti K."/>
            <person name="Salamov A."/>
            <person name="Andreopoulos B."/>
            <person name="Baker S."/>
            <person name="Barry K."/>
            <person name="Bills G."/>
            <person name="Bluhm B."/>
            <person name="Cannon C."/>
            <person name="Castanera R."/>
            <person name="Culley D."/>
            <person name="Daum C."/>
            <person name="Ezra D."/>
            <person name="Gonzalez J."/>
            <person name="Henrissat B."/>
            <person name="Kuo A."/>
            <person name="Liang C."/>
            <person name="Lipzen A."/>
            <person name="Lutzoni F."/>
            <person name="Magnuson J."/>
            <person name="Mondo S."/>
            <person name="Nolan M."/>
            <person name="Ohm R."/>
            <person name="Pangilinan J."/>
            <person name="Park H.-J."/>
            <person name="Ramirez L."/>
            <person name="Alfaro M."/>
            <person name="Sun H."/>
            <person name="Tritt A."/>
            <person name="Yoshinaga Y."/>
            <person name="Zwiers L.-H."/>
            <person name="Turgeon B."/>
            <person name="Goodwin S."/>
            <person name="Spatafora J."/>
            <person name="Crous P."/>
            <person name="Grigoriev I."/>
        </authorList>
    </citation>
    <scope>NUCLEOTIDE SEQUENCE</scope>
    <source>
        <strain evidence="6">SCOH1-5</strain>
    </source>
</reference>
<dbReference type="SUPFAM" id="SSF53720">
    <property type="entry name" value="ALDH-like"/>
    <property type="match status" value="1"/>
</dbReference>
<evidence type="ECO:0000256" key="2">
    <source>
        <dbReference type="ARBA" id="ARBA00023002"/>
    </source>
</evidence>
<dbReference type="Gene3D" id="3.40.309.10">
    <property type="entry name" value="Aldehyde Dehydrogenase, Chain A, domain 2"/>
    <property type="match status" value="1"/>
</dbReference>
<dbReference type="Gene3D" id="3.40.605.10">
    <property type="entry name" value="Aldehyde Dehydrogenase, Chain A, domain 1"/>
    <property type="match status" value="1"/>
</dbReference>
<evidence type="ECO:0000256" key="4">
    <source>
        <dbReference type="ARBA" id="ARBA00049194"/>
    </source>
</evidence>
<dbReference type="FunFam" id="3.40.605.10:FF:000007">
    <property type="entry name" value="NAD/NADP-dependent betaine aldehyde dehydrogenase"/>
    <property type="match status" value="1"/>
</dbReference>
<keyword evidence="7" id="KW-1185">Reference proteome</keyword>
<dbReference type="GO" id="GO:0004029">
    <property type="term" value="F:aldehyde dehydrogenase (NAD+) activity"/>
    <property type="evidence" value="ECO:0007669"/>
    <property type="project" value="UniProtKB-EC"/>
</dbReference>
<sequence length="495" mass="53417">METTTIRGVGGLSIEVPTGLFINNEFVPAHDGFTIDLENPANGTKLATVSSARAADVDRAVDAAERAYNESWRHATPETRRKLLHKLADLVERDGKELASLEAVDAGILYREALGLGVGQFVENCRYFGGHADKIDGDAVSIPMGFSYTRREPYGVCAAIVPWNAPLMITGWKLAPALATGNCLVIKTPELAPLWGQKLAELIKEAGFPPGVVNILCGLGPEAGARLAEHPKVWKISFTGSTAVGRSILAASARTNLKKVTLELGGKGPSIVFADADWKNALQWTTAGITVNNGQICAAGSRIYVQDTIYEKFVQEFSAMTKDAVTGDPLLEETTKGPVISKLHKDRVMRYIKTGIDEKVTLLHGADDSELDPEGHFVPNTAFIDVGADATVMREEIFGPVASITRFKTEEEVIQRSNDSAYGLAAAVFTENIHKAVRVSNALECGQVTVNMWGYNFANTPFGGYKESGVGRDCGKEAIDGWTQVKSVKLNIFKT</sequence>
<dbReference type="FunFam" id="3.40.309.10:FF:000012">
    <property type="entry name" value="Betaine aldehyde dehydrogenase"/>
    <property type="match status" value="1"/>
</dbReference>
<dbReference type="InterPro" id="IPR016163">
    <property type="entry name" value="Ald_DH_C"/>
</dbReference>
<protein>
    <recommendedName>
        <fullName evidence="3">aldehyde dehydrogenase (NAD(+))</fullName>
        <ecNumber evidence="3">1.2.1.3</ecNumber>
    </recommendedName>
</protein>
<evidence type="ECO:0000259" key="5">
    <source>
        <dbReference type="Pfam" id="PF00171"/>
    </source>
</evidence>
<evidence type="ECO:0000256" key="1">
    <source>
        <dbReference type="ARBA" id="ARBA00009986"/>
    </source>
</evidence>